<dbReference type="InterPro" id="IPR023213">
    <property type="entry name" value="CAT-like_dom_sf"/>
</dbReference>
<reference evidence="4" key="1">
    <citation type="submission" date="2016-06" db="EMBL/GenBank/DDBJ databases">
        <title>Parallel loss of symbiosis genes in relatives of nitrogen-fixing non-legume Parasponia.</title>
        <authorList>
            <person name="Van Velzen R."/>
            <person name="Holmer R."/>
            <person name="Bu F."/>
            <person name="Rutten L."/>
            <person name="Van Zeijl A."/>
            <person name="Liu W."/>
            <person name="Santuari L."/>
            <person name="Cao Q."/>
            <person name="Sharma T."/>
            <person name="Shen D."/>
            <person name="Roswanjaya Y."/>
            <person name="Wardhani T."/>
            <person name="Kalhor M.S."/>
            <person name="Jansen J."/>
            <person name="Van den Hoogen J."/>
            <person name="Gungor B."/>
            <person name="Hartog M."/>
            <person name="Hontelez J."/>
            <person name="Verver J."/>
            <person name="Yang W.-C."/>
            <person name="Schijlen E."/>
            <person name="Repin R."/>
            <person name="Schilthuizen M."/>
            <person name="Schranz E."/>
            <person name="Heidstra R."/>
            <person name="Miyata K."/>
            <person name="Fedorova E."/>
            <person name="Kohlen W."/>
            <person name="Bisseling T."/>
            <person name="Smit S."/>
            <person name="Geurts R."/>
        </authorList>
    </citation>
    <scope>NUCLEOTIDE SEQUENCE [LARGE SCALE GENOMIC DNA]</scope>
    <source>
        <strain evidence="4">cv. WU1-14</strain>
    </source>
</reference>
<feature type="region of interest" description="Disordered" evidence="2">
    <location>
        <begin position="197"/>
        <end position="232"/>
    </location>
</feature>
<dbReference type="OrthoDB" id="671439at2759"/>
<evidence type="ECO:0000313" key="4">
    <source>
        <dbReference type="Proteomes" id="UP000237105"/>
    </source>
</evidence>
<keyword evidence="4" id="KW-1185">Reference proteome</keyword>
<dbReference type="Proteomes" id="UP000237105">
    <property type="component" value="Unassembled WGS sequence"/>
</dbReference>
<dbReference type="PANTHER" id="PTHR31642:SF324">
    <property type="entry name" value="SPERMIDINE HYDROXYCINNAMOYL TRANSFERASE"/>
    <property type="match status" value="1"/>
</dbReference>
<comment type="similarity">
    <text evidence="1">Belongs to the plant acyltransferase family.</text>
</comment>
<comment type="caution">
    <text evidence="3">The sequence shown here is derived from an EMBL/GenBank/DDBJ whole genome shotgun (WGS) entry which is preliminary data.</text>
</comment>
<evidence type="ECO:0000313" key="3">
    <source>
        <dbReference type="EMBL" id="PON66125.1"/>
    </source>
</evidence>
<dbReference type="Gene3D" id="3.30.559.10">
    <property type="entry name" value="Chloramphenicol acetyltransferase-like domain"/>
    <property type="match status" value="2"/>
</dbReference>
<keyword evidence="3" id="KW-0808">Transferase</keyword>
<gene>
    <name evidence="3" type="ORF">PanWU01x14_111760</name>
</gene>
<evidence type="ECO:0000256" key="1">
    <source>
        <dbReference type="ARBA" id="ARBA00009861"/>
    </source>
</evidence>
<dbReference type="GO" id="GO:0016747">
    <property type="term" value="F:acyltransferase activity, transferring groups other than amino-acyl groups"/>
    <property type="evidence" value="ECO:0007669"/>
    <property type="project" value="TreeGrafter"/>
</dbReference>
<dbReference type="InterPro" id="IPR050317">
    <property type="entry name" value="Plant_Fungal_Acyltransferase"/>
</dbReference>
<dbReference type="SUPFAM" id="SSF52777">
    <property type="entry name" value="CoA-dependent acyltransferases"/>
    <property type="match status" value="1"/>
</dbReference>
<dbReference type="STRING" id="3476.A0A2P5CYQ9"/>
<sequence length="469" mass="52275">MVLVKLKGNYTVKPAEPTWEGRLALSELDQIGCITHIPTISFYRPPQNWLNPIETITNTLKESLSRVLVPFYPLAGRLHWISRDHLELNCNAMGAQFVEAESESKLDEIFGRGGSFSPSPEYHHLIPTVDYSLPFHELPIVLVQLTRFTCGGISLSLTISHAVVDGQSLLHFISEWAGLARGEPLKTPPCLDRKALRAGMPPAGPPSLHHSFDLPSLITEKQSPNREKDNNNDKETALAMLRLSKGQVEKLKKMANEGMTRDGTTSTRAYTRYETLAAHVWRCACKARELRPEQPTALGVCVDARRRVQRGLLPGGYFGNAIFDVLASGGADELVSKPLGFAASRIREAVEQVTDEYVWSAIDYLKMHPDLRVFQDLGLRVNSNKAKFPFYESPNLGVVSWLSLPLYGLDFGWGKEFYMGPGDVDGESSFLLPCPSGDGSLVVALCMRVADMESFKNHFYEDIVDYQYI</sequence>
<dbReference type="EMBL" id="JXTB01000082">
    <property type="protein sequence ID" value="PON66125.1"/>
    <property type="molecule type" value="Genomic_DNA"/>
</dbReference>
<evidence type="ECO:0000256" key="2">
    <source>
        <dbReference type="SAM" id="MobiDB-lite"/>
    </source>
</evidence>
<dbReference type="Pfam" id="PF02458">
    <property type="entry name" value="Transferase"/>
    <property type="match status" value="1"/>
</dbReference>
<name>A0A2P5CYQ9_PARAD</name>
<feature type="compositionally biased region" description="Basic and acidic residues" evidence="2">
    <location>
        <begin position="223"/>
        <end position="232"/>
    </location>
</feature>
<proteinExistence type="inferred from homology"/>
<accession>A0A2P5CYQ9</accession>
<dbReference type="PANTHER" id="PTHR31642">
    <property type="entry name" value="TRICHOTHECENE 3-O-ACETYLTRANSFERASE"/>
    <property type="match status" value="1"/>
</dbReference>
<protein>
    <submittedName>
        <fullName evidence="3">Transferase</fullName>
    </submittedName>
</protein>
<organism evidence="3 4">
    <name type="scientific">Parasponia andersonii</name>
    <name type="common">Sponia andersonii</name>
    <dbReference type="NCBI Taxonomy" id="3476"/>
    <lineage>
        <taxon>Eukaryota</taxon>
        <taxon>Viridiplantae</taxon>
        <taxon>Streptophyta</taxon>
        <taxon>Embryophyta</taxon>
        <taxon>Tracheophyta</taxon>
        <taxon>Spermatophyta</taxon>
        <taxon>Magnoliopsida</taxon>
        <taxon>eudicotyledons</taxon>
        <taxon>Gunneridae</taxon>
        <taxon>Pentapetalae</taxon>
        <taxon>rosids</taxon>
        <taxon>fabids</taxon>
        <taxon>Rosales</taxon>
        <taxon>Cannabaceae</taxon>
        <taxon>Parasponia</taxon>
    </lineage>
</organism>
<dbReference type="AlphaFoldDB" id="A0A2P5CYQ9"/>